<dbReference type="SUPFAM" id="SSF47336">
    <property type="entry name" value="ACP-like"/>
    <property type="match status" value="1"/>
</dbReference>
<gene>
    <name evidence="2" type="ORF">I6G59_16790</name>
</gene>
<dbReference type="KEGG" id="bcau:I6G59_16790"/>
<dbReference type="RefSeq" id="WP_197931962.1">
    <property type="nucleotide sequence ID" value="NZ_CP065682.1"/>
</dbReference>
<accession>A0A7T2TGV7</accession>
<dbReference type="EMBL" id="CP065682">
    <property type="protein sequence ID" value="QPS33559.1"/>
    <property type="molecule type" value="Genomic_DNA"/>
</dbReference>
<dbReference type="PROSITE" id="PS50075">
    <property type="entry name" value="CARRIER"/>
    <property type="match status" value="1"/>
</dbReference>
<name>A0A7T2TGV7_9MICO</name>
<dbReference type="InterPro" id="IPR009081">
    <property type="entry name" value="PP-bd_ACP"/>
</dbReference>
<proteinExistence type="predicted"/>
<protein>
    <recommendedName>
        <fullName evidence="1">Carrier domain-containing protein</fullName>
    </recommendedName>
</protein>
<evidence type="ECO:0000313" key="3">
    <source>
        <dbReference type="Proteomes" id="UP000594979"/>
    </source>
</evidence>
<evidence type="ECO:0000259" key="1">
    <source>
        <dbReference type="PROSITE" id="PS50075"/>
    </source>
</evidence>
<dbReference type="Gene3D" id="1.10.1200.10">
    <property type="entry name" value="ACP-like"/>
    <property type="match status" value="1"/>
</dbReference>
<dbReference type="InterPro" id="IPR036736">
    <property type="entry name" value="ACP-like_sf"/>
</dbReference>
<organism evidence="2 3">
    <name type="scientific">Brevibacterium casei</name>
    <dbReference type="NCBI Taxonomy" id="33889"/>
    <lineage>
        <taxon>Bacteria</taxon>
        <taxon>Bacillati</taxon>
        <taxon>Actinomycetota</taxon>
        <taxon>Actinomycetes</taxon>
        <taxon>Micrococcales</taxon>
        <taxon>Brevibacteriaceae</taxon>
        <taxon>Brevibacterium</taxon>
    </lineage>
</organism>
<evidence type="ECO:0000313" key="2">
    <source>
        <dbReference type="EMBL" id="QPS33559.1"/>
    </source>
</evidence>
<dbReference type="Pfam" id="PF00550">
    <property type="entry name" value="PP-binding"/>
    <property type="match status" value="1"/>
</dbReference>
<reference evidence="2 3" key="1">
    <citation type="submission" date="2020-12" db="EMBL/GenBank/DDBJ databases">
        <title>FDA dAtabase for Regulatory Grade micrObial Sequences (FDA-ARGOS): Supporting development and validation of Infectious Disease Dx tests.</title>
        <authorList>
            <person name="Sproer C."/>
            <person name="Gronow S."/>
            <person name="Severitt S."/>
            <person name="Schroder I."/>
            <person name="Tallon L."/>
            <person name="Sadzewicz L."/>
            <person name="Zhao X."/>
            <person name="Boylan J."/>
            <person name="Ott S."/>
            <person name="Bowen H."/>
            <person name="Vavikolanu K."/>
            <person name="Mehta A."/>
            <person name="Aluvathingal J."/>
            <person name="Nadendla S."/>
            <person name="Lowell S."/>
            <person name="Myers T."/>
            <person name="Yan Y."/>
            <person name="Sichtig H."/>
        </authorList>
    </citation>
    <scope>NUCLEOTIDE SEQUENCE [LARGE SCALE GENOMIC DNA]</scope>
    <source>
        <strain evidence="2 3">FDAARGOS_902</strain>
    </source>
</reference>
<dbReference type="AlphaFoldDB" id="A0A7T2TGV7"/>
<feature type="domain" description="Carrier" evidence="1">
    <location>
        <begin position="5"/>
        <end position="80"/>
    </location>
</feature>
<dbReference type="Proteomes" id="UP000594979">
    <property type="component" value="Chromosome"/>
</dbReference>
<sequence length="83" mass="8925">MSNTTTLRDGFISILTDKFGVPADETANGAATLDELGLDSLALVELLLDLQKKLDVSIEQGVILPEHTLDDTVALLEERKGES</sequence>